<reference evidence="1 2" key="1">
    <citation type="submission" date="2012-07" db="EMBL/GenBank/DDBJ databases">
        <authorList>
            <person name="Durkin A.S."/>
            <person name="McCorrison J."/>
            <person name="Torralba M."/>
            <person name="Gillis M."/>
            <person name="Methe B."/>
            <person name="Sutton G."/>
            <person name="Nelson K.E."/>
        </authorList>
    </citation>
    <scope>NUCLEOTIDE SEQUENCE [LARGE SCALE GENOMIC DNA]</scope>
    <source>
        <strain evidence="1 2">OBRC8</strain>
    </source>
</reference>
<evidence type="ECO:0000313" key="1">
    <source>
        <dbReference type="EMBL" id="EJU23438.1"/>
    </source>
</evidence>
<dbReference type="AlphaFoldDB" id="J6HLT9"/>
<keyword evidence="2" id="KW-1185">Reference proteome</keyword>
<evidence type="ECO:0000313" key="2">
    <source>
        <dbReference type="Proteomes" id="UP000005244"/>
    </source>
</evidence>
<gene>
    <name evidence="1" type="ORF">HMPREF1143_2244</name>
</gene>
<name>J6HLT9_9FIRM</name>
<comment type="caution">
    <text evidence="1">The sequence shown here is derived from an EMBL/GenBank/DDBJ whole genome shotgun (WGS) entry which is preliminary data.</text>
</comment>
<dbReference type="EMBL" id="ALNK01000015">
    <property type="protein sequence ID" value="EJU23438.1"/>
    <property type="molecule type" value="Genomic_DNA"/>
</dbReference>
<dbReference type="InterPro" id="IPR027417">
    <property type="entry name" value="P-loop_NTPase"/>
</dbReference>
<organism evidence="1 2">
    <name type="scientific">Peptoanaerobacter stomatis</name>
    <dbReference type="NCBI Taxonomy" id="796937"/>
    <lineage>
        <taxon>Bacteria</taxon>
        <taxon>Bacillati</taxon>
        <taxon>Bacillota</taxon>
        <taxon>Clostridia</taxon>
        <taxon>Peptostreptococcales</taxon>
        <taxon>Filifactoraceae</taxon>
        <taxon>Peptoanaerobacter</taxon>
    </lineage>
</organism>
<dbReference type="RefSeq" id="WP_009530632.1">
    <property type="nucleotide sequence ID" value="NZ_ALNK01000015.1"/>
</dbReference>
<dbReference type="SUPFAM" id="SSF52540">
    <property type="entry name" value="P-loop containing nucleoside triphosphate hydrolases"/>
    <property type="match status" value="1"/>
</dbReference>
<protein>
    <submittedName>
        <fullName evidence="1">Uncharacterized protein</fullName>
    </submittedName>
</protein>
<accession>J6HLT9</accession>
<dbReference type="Proteomes" id="UP000005244">
    <property type="component" value="Unassembled WGS sequence"/>
</dbReference>
<sequence>MAKFTCPFCLQEYDKKLIKYYCPTCGNTSEASFFESILEFIFGTILGSIPIFEPINAKIKCKHSEEGRKCFGFATNRKCINPNCIAGVDSEGHAVGSDEIPKTAIETPNLPFSIVGVSNSGKTNFITVMLHELDRTPGLRLALGPQNVATKKHQNDFYKLIYEEHQAPNATTPDEVFPQIWFIRNLKRKRGNNVPTYTFTIFDGAGESQEEMDTSSREHNYIKASKAIIITLDPLILEGVRNSGIVDPDVMEKSLAGKRNEYKNANEIVHDVASYIRTAKGVRDNKILSVPIAVVLTKFDTILLHNSFSPDALVKKPSLTVKNGVINASEFKQVDDEIRNWLYDIGEGSFIEALSANFKDFCFFGVSSYGAPPSEAGFTSDKIKPHRILDPILWLFKKSGFID</sequence>
<proteinExistence type="predicted"/>